<dbReference type="InterPro" id="IPR029044">
    <property type="entry name" value="Nucleotide-diphossugar_trans"/>
</dbReference>
<dbReference type="InterPro" id="IPR018641">
    <property type="entry name" value="Trfase_1_rSAM/seldom-assoc"/>
</dbReference>
<proteinExistence type="predicted"/>
<dbReference type="Gene3D" id="3.90.550.10">
    <property type="entry name" value="Spore Coat Polysaccharide Biosynthesis Protein SpsA, Chain A"/>
    <property type="match status" value="1"/>
</dbReference>
<dbReference type="Pfam" id="PF09837">
    <property type="entry name" value="DUF2064"/>
    <property type="match status" value="1"/>
</dbReference>
<dbReference type="RefSeq" id="WP_305169291.1">
    <property type="nucleotide sequence ID" value="NZ_JAUUUU010000001.1"/>
</dbReference>
<organism evidence="1 2">
    <name type="scientific">Porticoccus litoralis</name>
    <dbReference type="NCBI Taxonomy" id="434086"/>
    <lineage>
        <taxon>Bacteria</taxon>
        <taxon>Pseudomonadati</taxon>
        <taxon>Pseudomonadota</taxon>
        <taxon>Gammaproteobacteria</taxon>
        <taxon>Cellvibrionales</taxon>
        <taxon>Porticoccaceae</taxon>
        <taxon>Porticoccus</taxon>
    </lineage>
</organism>
<accession>A0AAW8B041</accession>
<protein>
    <submittedName>
        <fullName evidence="1">TIGR04282 family arsenosugar biosynthesis glycosyltransferase</fullName>
    </submittedName>
</protein>
<name>A0AAW8B041_9GAMM</name>
<keyword evidence="2" id="KW-1185">Reference proteome</keyword>
<dbReference type="SUPFAM" id="SSF53448">
    <property type="entry name" value="Nucleotide-diphospho-sugar transferases"/>
    <property type="match status" value="1"/>
</dbReference>
<reference evidence="1" key="2">
    <citation type="submission" date="2023-08" db="EMBL/GenBank/DDBJ databases">
        <authorList>
            <person name="Luo J."/>
        </authorList>
    </citation>
    <scope>NUCLEOTIDE SEQUENCE</scope>
    <source>
        <strain evidence="1">DSM 25064</strain>
    </source>
</reference>
<dbReference type="Proteomes" id="UP001178354">
    <property type="component" value="Unassembled WGS sequence"/>
</dbReference>
<dbReference type="PANTHER" id="PTHR36529:SF1">
    <property type="entry name" value="GLYCOSYLTRANSFERASE"/>
    <property type="match status" value="1"/>
</dbReference>
<dbReference type="AlphaFoldDB" id="A0AAW8B041"/>
<comment type="caution">
    <text evidence="1">The sequence shown here is derived from an EMBL/GenBank/DDBJ whole genome shotgun (WGS) entry which is preliminary data.</text>
</comment>
<dbReference type="NCBIfam" id="TIGR04282">
    <property type="entry name" value="glyco_like_cofC"/>
    <property type="match status" value="1"/>
</dbReference>
<evidence type="ECO:0000313" key="2">
    <source>
        <dbReference type="Proteomes" id="UP001178354"/>
    </source>
</evidence>
<evidence type="ECO:0000313" key="1">
    <source>
        <dbReference type="EMBL" id="MDP1519779.1"/>
    </source>
</evidence>
<sequence>MTSTDPASCLVQFAKAPILGQVKTRLQSSLGEQGCLDLHCALVEHVLSQFVHETGVCQQLWCSEPHPYFQQLVEGLPVSLHLQQGSDLGVRMASAFQTCLHHYDKVVLIGSDCPALSVQTLNTTLQLLDEVPAAFVPAEDGGYVLVGLTRFDPALFQGIPWGSSGVMGVTRTRLTEIGWDWRELQMLPDIDRPADLHLLSGHKKLDFFAKNY</sequence>
<gene>
    <name evidence="1" type="ORF">Q8A57_02215</name>
</gene>
<dbReference type="EMBL" id="JAUUUU010000001">
    <property type="protein sequence ID" value="MDP1519779.1"/>
    <property type="molecule type" value="Genomic_DNA"/>
</dbReference>
<dbReference type="PANTHER" id="PTHR36529">
    <property type="entry name" value="SLL1095 PROTEIN"/>
    <property type="match status" value="1"/>
</dbReference>
<reference evidence="1" key="1">
    <citation type="journal article" date="2010" name="Int. J. Syst. Evol. Microbiol.">
        <title>Porticoccus litoralis gen. nov., sp. nov., a gammaproteobacterium isolated from the Yellow Sea.</title>
        <authorList>
            <person name="Oh H.M."/>
            <person name="Kim H."/>
            <person name="Kim K.M."/>
            <person name="Min G.S."/>
            <person name="Cho J.C."/>
        </authorList>
    </citation>
    <scope>NUCLEOTIDE SEQUENCE</scope>
    <source>
        <strain evidence="1">DSM 25064</strain>
    </source>
</reference>